<evidence type="ECO:0000313" key="2">
    <source>
        <dbReference type="EMBL" id="GAA1910801.1"/>
    </source>
</evidence>
<keyword evidence="3" id="KW-1185">Reference proteome</keyword>
<dbReference type="InterPro" id="IPR021443">
    <property type="entry name" value="DUF3093"/>
</dbReference>
<reference evidence="3" key="1">
    <citation type="journal article" date="2019" name="Int. J. Syst. Evol. Microbiol.">
        <title>The Global Catalogue of Microorganisms (GCM) 10K type strain sequencing project: providing services to taxonomists for standard genome sequencing and annotation.</title>
        <authorList>
            <consortium name="The Broad Institute Genomics Platform"/>
            <consortium name="The Broad Institute Genome Sequencing Center for Infectious Disease"/>
            <person name="Wu L."/>
            <person name="Ma J."/>
        </authorList>
    </citation>
    <scope>NUCLEOTIDE SEQUENCE [LARGE SCALE GENOMIC DNA]</scope>
    <source>
        <strain evidence="3">JCM 14046</strain>
    </source>
</reference>
<sequence>MDTAHPRYAERLGVPLRWWVQATMMVASFWLALVVALPGLAAWGITALVMAVVAAAYLTYGSAVVEVADGHLRAGRARIELDHVGRVEALDREQARLAAGPQADARAFLLLRPYVHRAVRVEITDPADPAPYWLVSTRHPEDLARALSGQRREPA</sequence>
<dbReference type="Pfam" id="PF11292">
    <property type="entry name" value="DUF3093"/>
    <property type="match status" value="1"/>
</dbReference>
<keyword evidence="1" id="KW-1133">Transmembrane helix</keyword>
<dbReference type="Proteomes" id="UP001501612">
    <property type="component" value="Unassembled WGS sequence"/>
</dbReference>
<gene>
    <name evidence="2" type="ORF">GCM10009737_10330</name>
</gene>
<keyword evidence="1" id="KW-0812">Transmembrane</keyword>
<dbReference type="EMBL" id="BAAAMY010000002">
    <property type="protein sequence ID" value="GAA1910801.1"/>
    <property type="molecule type" value="Genomic_DNA"/>
</dbReference>
<dbReference type="RefSeq" id="WP_344004665.1">
    <property type="nucleotide sequence ID" value="NZ_BAAAMY010000002.1"/>
</dbReference>
<proteinExistence type="predicted"/>
<feature type="transmembrane region" description="Helical" evidence="1">
    <location>
        <begin position="16"/>
        <end position="37"/>
    </location>
</feature>
<accession>A0ABP5AD56</accession>
<organism evidence="2 3">
    <name type="scientific">Nocardioides lentus</name>
    <dbReference type="NCBI Taxonomy" id="338077"/>
    <lineage>
        <taxon>Bacteria</taxon>
        <taxon>Bacillati</taxon>
        <taxon>Actinomycetota</taxon>
        <taxon>Actinomycetes</taxon>
        <taxon>Propionibacteriales</taxon>
        <taxon>Nocardioidaceae</taxon>
        <taxon>Nocardioides</taxon>
    </lineage>
</organism>
<protein>
    <submittedName>
        <fullName evidence="2">DUF3093 domain-containing protein</fullName>
    </submittedName>
</protein>
<keyword evidence="1" id="KW-0472">Membrane</keyword>
<comment type="caution">
    <text evidence="2">The sequence shown here is derived from an EMBL/GenBank/DDBJ whole genome shotgun (WGS) entry which is preliminary data.</text>
</comment>
<name>A0ABP5AD56_9ACTN</name>
<feature type="transmembrane region" description="Helical" evidence="1">
    <location>
        <begin position="43"/>
        <end position="68"/>
    </location>
</feature>
<evidence type="ECO:0000313" key="3">
    <source>
        <dbReference type="Proteomes" id="UP001501612"/>
    </source>
</evidence>
<evidence type="ECO:0000256" key="1">
    <source>
        <dbReference type="SAM" id="Phobius"/>
    </source>
</evidence>